<sequence>MFYWVLNNADEIAPSTLSAQKKYSAHSNLRMAMSSFSNTLTPCNFKRPPKIGINMTDTITEFENSGYIVRSFIPDEVADIVIVSFTGVGAPERQNGSFFGEPLAKALNMPFIGLIAKSDSWYLEDGIDDAIGAIKVILDRIRRNAASFIQVIGYGISMGGFGVIKHSKALGLDALLSLAPQWSIDSSETGRKSSFSGYYQHYMQHMGPRASDVAIPSYIFYDPRLDEERAEAESFSQIPTVVLVPVAHAGHMVTNSLKGSKNFQELLNSVLHGEDILSTTKIIRNKSKENVYNIILKCLEKKIDFFPLALSSKRSESTGAKEFIVANHKEAWRAIATLFERGQKSSAFKLAHILAPRDLLFPSFTKILAWTGEFIVYNPLEKTFSQTEHHHITQGELVVVINGSIYSLSATGLMKLPYSTEFSEDSFVIRAADGKALSARENGKIGFTEWVARWEKFTTFD</sequence>
<dbReference type="InterPro" id="IPR029058">
    <property type="entry name" value="AB_hydrolase_fold"/>
</dbReference>
<dbReference type="EMBL" id="JOMM01000013">
    <property type="protein sequence ID" value="OUI86883.1"/>
    <property type="molecule type" value="Genomic_DNA"/>
</dbReference>
<accession>A0A252ABE6</accession>
<gene>
    <name evidence="1" type="ORF">HC62_02165</name>
</gene>
<proteinExistence type="predicted"/>
<dbReference type="Proteomes" id="UP000194565">
    <property type="component" value="Unassembled WGS sequence"/>
</dbReference>
<evidence type="ECO:0000313" key="2">
    <source>
        <dbReference type="Proteomes" id="UP000194565"/>
    </source>
</evidence>
<evidence type="ECO:0008006" key="3">
    <source>
        <dbReference type="Google" id="ProtNLM"/>
    </source>
</evidence>
<reference evidence="1 2" key="1">
    <citation type="submission" date="2014-06" db="EMBL/GenBank/DDBJ databases">
        <authorList>
            <person name="Ju J."/>
            <person name="Zhang J."/>
        </authorList>
    </citation>
    <scope>NUCLEOTIDE SEQUENCE [LARGE SCALE GENOMIC DNA]</scope>
    <source>
        <strain evidence="1">DmW_042</strain>
    </source>
</reference>
<dbReference type="AlphaFoldDB" id="A0A252ABE6"/>
<protein>
    <recommendedName>
        <fullName evidence="3">Alpha/beta hydrolase</fullName>
    </recommendedName>
</protein>
<name>A0A252ABE6_9PROT</name>
<comment type="caution">
    <text evidence="1">The sequence shown here is derived from an EMBL/GenBank/DDBJ whole genome shotgun (WGS) entry which is preliminary data.</text>
</comment>
<dbReference type="SUPFAM" id="SSF53474">
    <property type="entry name" value="alpha/beta-Hydrolases"/>
    <property type="match status" value="1"/>
</dbReference>
<organism evidence="1 2">
    <name type="scientific">Acetobacter tropicalis</name>
    <dbReference type="NCBI Taxonomy" id="104102"/>
    <lineage>
        <taxon>Bacteria</taxon>
        <taxon>Pseudomonadati</taxon>
        <taxon>Pseudomonadota</taxon>
        <taxon>Alphaproteobacteria</taxon>
        <taxon>Acetobacterales</taxon>
        <taxon>Acetobacteraceae</taxon>
        <taxon>Acetobacter</taxon>
    </lineage>
</organism>
<evidence type="ECO:0000313" key="1">
    <source>
        <dbReference type="EMBL" id="OUI86883.1"/>
    </source>
</evidence>